<feature type="compositionally biased region" description="Basic and acidic residues" evidence="1">
    <location>
        <begin position="319"/>
        <end position="330"/>
    </location>
</feature>
<feature type="transmembrane region" description="Helical" evidence="2">
    <location>
        <begin position="56"/>
        <end position="76"/>
    </location>
</feature>
<evidence type="ECO:0000313" key="3">
    <source>
        <dbReference type="EMBL" id="CAA6801995.1"/>
    </source>
</evidence>
<evidence type="ECO:0000256" key="1">
    <source>
        <dbReference type="SAM" id="MobiDB-lite"/>
    </source>
</evidence>
<keyword evidence="2" id="KW-0812">Transmembrane</keyword>
<name>A0A6S6SGA6_9BACT</name>
<gene>
    <name evidence="3" type="ORF">HELGO_WM27838</name>
</gene>
<organism evidence="3">
    <name type="scientific">uncultured Sulfurovum sp</name>
    <dbReference type="NCBI Taxonomy" id="269237"/>
    <lineage>
        <taxon>Bacteria</taxon>
        <taxon>Pseudomonadati</taxon>
        <taxon>Campylobacterota</taxon>
        <taxon>Epsilonproteobacteria</taxon>
        <taxon>Campylobacterales</taxon>
        <taxon>Sulfurovaceae</taxon>
        <taxon>Sulfurovum</taxon>
        <taxon>environmental samples</taxon>
    </lineage>
</organism>
<feature type="transmembrane region" description="Helical" evidence="2">
    <location>
        <begin position="97"/>
        <end position="115"/>
    </location>
</feature>
<reference evidence="3" key="1">
    <citation type="submission" date="2020-01" db="EMBL/GenBank/DDBJ databases">
        <authorList>
            <person name="Meier V. D."/>
            <person name="Meier V D."/>
        </authorList>
    </citation>
    <scope>NUCLEOTIDE SEQUENCE</scope>
    <source>
        <strain evidence="3">HLG_WM_MAG_02</strain>
    </source>
</reference>
<sequence>MHLESNYKARQSLNYQYAQIKGASSINDVAVGFGKGWVIFAVLSALASAFSFYQDFYKSLGIVSTIIIVIVLAIALEAFKHLSIKGMFSSMNFVSKGLISVIAVGLIAVSFYTHFKSIQTFQENLVGDDLKKEIAYQRDLQNIQNQQISTILASNRELSKALNNGSSNDDQPSVRSVESNNQLISTLQKLSAQNNMANTNLILKQSRETANTTSAAILVIFIMVEIMALFSILSKIIVVDNVSGNIKDFVNVMDRLDELENNTYQSLSSQKVQETQERIKMVQKHQKVLHKAELKKIAFQNIEEEEEVEVKKPKRRRKASQEKQEEKKPVKEEKLDLNNFLYLSQFDQTEQKLLKLLWKNGNVQPNDALTSRKHVLEQAGVLKGKSGVLSNLYAKLLEKTYVEFDKRYKAKVSLIES</sequence>
<feature type="transmembrane region" description="Helical" evidence="2">
    <location>
        <begin position="215"/>
        <end position="238"/>
    </location>
</feature>
<protein>
    <submittedName>
        <fullName evidence="3">Uncharacterized protein</fullName>
    </submittedName>
</protein>
<dbReference type="AlphaFoldDB" id="A0A6S6SGA6"/>
<feature type="transmembrane region" description="Helical" evidence="2">
    <location>
        <begin position="29"/>
        <end position="50"/>
    </location>
</feature>
<keyword evidence="2" id="KW-0472">Membrane</keyword>
<proteinExistence type="predicted"/>
<evidence type="ECO:0000256" key="2">
    <source>
        <dbReference type="SAM" id="Phobius"/>
    </source>
</evidence>
<dbReference type="EMBL" id="CACVAZ010000001">
    <property type="protein sequence ID" value="CAA6801995.1"/>
    <property type="molecule type" value="Genomic_DNA"/>
</dbReference>
<keyword evidence="2" id="KW-1133">Transmembrane helix</keyword>
<accession>A0A6S6SGA6</accession>
<feature type="region of interest" description="Disordered" evidence="1">
    <location>
        <begin position="309"/>
        <end position="330"/>
    </location>
</feature>